<accession>A0ABM1RUX2</accession>
<gene>
    <name evidence="2" type="primary">LOC106475329</name>
</gene>
<proteinExistence type="predicted"/>
<dbReference type="Proteomes" id="UP000694941">
    <property type="component" value="Unplaced"/>
</dbReference>
<dbReference type="PANTHER" id="PTHR15653">
    <property type="entry name" value="STRIATIN"/>
    <property type="match status" value="1"/>
</dbReference>
<dbReference type="InterPro" id="IPR051488">
    <property type="entry name" value="WD_repeat_striatin"/>
</dbReference>
<name>A0ABM1RUX2_LIMPO</name>
<reference evidence="2" key="1">
    <citation type="submission" date="2025-08" db="UniProtKB">
        <authorList>
            <consortium name="RefSeq"/>
        </authorList>
    </citation>
    <scope>IDENTIFICATION</scope>
    <source>
        <tissue evidence="2">Muscle</tissue>
    </source>
</reference>
<evidence type="ECO:0000313" key="1">
    <source>
        <dbReference type="Proteomes" id="UP000694941"/>
    </source>
</evidence>
<dbReference type="PANTHER" id="PTHR15653:SF0">
    <property type="entry name" value="CONNECTOR OF KINASE TO AP-1, ISOFORM E"/>
    <property type="match status" value="1"/>
</dbReference>
<keyword evidence="1" id="KW-1185">Reference proteome</keyword>
<dbReference type="RefSeq" id="XP_022235177.1">
    <property type="nucleotide sequence ID" value="XM_022379469.1"/>
</dbReference>
<sequence length="207" mass="21699">MDDLMMEDAETEEVLSEFSFLGPNSVNGSGVARSQGEIVEWGGPTRSALQAMLATLSSDSNEENSLSPVLSGSSSFTPSSSAMLLPVPAHAGTEVSSNILNGDNGLGEGLRSLANYNPILGFETALNSTLPQEVDNNGMQGGSLAFGASSRCLLMSSEGNDESMDTGLGLGELAGITVSNEAESNYDISASKEVFRKTWNAKYTLRR</sequence>
<dbReference type="GeneID" id="106475329"/>
<organism evidence="1 2">
    <name type="scientific">Limulus polyphemus</name>
    <name type="common">Atlantic horseshoe crab</name>
    <dbReference type="NCBI Taxonomy" id="6850"/>
    <lineage>
        <taxon>Eukaryota</taxon>
        <taxon>Metazoa</taxon>
        <taxon>Ecdysozoa</taxon>
        <taxon>Arthropoda</taxon>
        <taxon>Chelicerata</taxon>
        <taxon>Merostomata</taxon>
        <taxon>Xiphosura</taxon>
        <taxon>Limulidae</taxon>
        <taxon>Limulus</taxon>
    </lineage>
</organism>
<evidence type="ECO:0000313" key="2">
    <source>
        <dbReference type="RefSeq" id="XP_022235177.1"/>
    </source>
</evidence>
<protein>
    <submittedName>
        <fullName evidence="2">Striatin-like isoform X2</fullName>
    </submittedName>
</protein>